<dbReference type="AlphaFoldDB" id="A0A2K9D083"/>
<dbReference type="Gene3D" id="3.60.10.10">
    <property type="entry name" value="Endonuclease/exonuclease/phosphatase"/>
    <property type="match status" value="1"/>
</dbReference>
<name>A0A2K9D083_BURPE</name>
<dbReference type="SUPFAM" id="SSF56219">
    <property type="entry name" value="DNase I-like"/>
    <property type="match status" value="1"/>
</dbReference>
<evidence type="ECO:0000313" key="3">
    <source>
        <dbReference type="Proteomes" id="UP000030475"/>
    </source>
</evidence>
<dbReference type="Proteomes" id="UP000030475">
    <property type="component" value="Unassembled WGS sequence"/>
</dbReference>
<comment type="caution">
    <text evidence="2">The sequence shown here is derived from an EMBL/GenBank/DDBJ whole genome shotgun (WGS) entry which is preliminary data.</text>
</comment>
<accession>A0A2K9D083</accession>
<sequence>MAQIKVLSWNIQVYGPRKYGWSGNNLALARFAASVAQVCGAHVLLVQEAMASVAASVAYTLCECLAVQTGSPWSHVVVDCAPDGDREATLILWRTDASFAYLQSTTATNRFPQWFGNATIKGRRLGMALFRTTDTGTHFVAGTYHAPPSNPVPGIEACAKCPEIWTQAVGGTAQPIARHVISGDFNLDYNAYAADYGWLTNPRPPAPPPTAKGQGAGLVPAVTDRRVIGTILGTVDMAKKAWGADPANWSDDTEAYRQRDQILDNVFHDGGAAGAGSVVDVLAMMLERRSPVRVYANKFALRESPYTDVPAFPNAGLIPVDDRLKSAAYAFILYRGAISDHLPIMATVTF</sequence>
<dbReference type="InterPro" id="IPR005135">
    <property type="entry name" value="Endo/exonuclease/phosphatase"/>
</dbReference>
<dbReference type="InterPro" id="IPR036691">
    <property type="entry name" value="Endo/exonu/phosph_ase_sf"/>
</dbReference>
<organism evidence="2 3">
    <name type="scientific">Burkholderia pseudomallei</name>
    <name type="common">Pseudomonas pseudomallei</name>
    <dbReference type="NCBI Taxonomy" id="28450"/>
    <lineage>
        <taxon>Bacteria</taxon>
        <taxon>Pseudomonadati</taxon>
        <taxon>Pseudomonadota</taxon>
        <taxon>Betaproteobacteria</taxon>
        <taxon>Burkholderiales</taxon>
        <taxon>Burkholderiaceae</taxon>
        <taxon>Burkholderia</taxon>
        <taxon>pseudomallei group</taxon>
    </lineage>
</organism>
<protein>
    <recommendedName>
        <fullName evidence="1">Endonuclease/exonuclease/phosphatase domain-containing protein</fullName>
    </recommendedName>
</protein>
<proteinExistence type="predicted"/>
<dbReference type="GO" id="GO:0003824">
    <property type="term" value="F:catalytic activity"/>
    <property type="evidence" value="ECO:0007669"/>
    <property type="project" value="InterPro"/>
</dbReference>
<evidence type="ECO:0000313" key="2">
    <source>
        <dbReference type="EMBL" id="KGX05511.1"/>
    </source>
</evidence>
<gene>
    <name evidence="2" type="ORF">Y036_1414</name>
</gene>
<dbReference type="Pfam" id="PF03372">
    <property type="entry name" value="Exo_endo_phos"/>
    <property type="match status" value="1"/>
</dbReference>
<reference evidence="2 3" key="1">
    <citation type="submission" date="2014-08" db="EMBL/GenBank/DDBJ databases">
        <authorList>
            <person name="Bunnell A."/>
            <person name="Chain P.S."/>
            <person name="Chertkov O."/>
            <person name="Currie B.J."/>
            <person name="Daligault H.E."/>
            <person name="Davenport K.W."/>
            <person name="Davis C."/>
            <person name="Gleasner C.D."/>
            <person name="Johnson S.L."/>
            <person name="Kaestli M."/>
            <person name="Koren S."/>
            <person name="Kunde Y.A."/>
            <person name="Mayo M."/>
            <person name="McMurry K.K."/>
            <person name="Price E.P."/>
            <person name="Reitenga K.G."/>
            <person name="Robison R."/>
            <person name="Rosovitz M.J."/>
            <person name="Sarovich D.S."/>
            <person name="Teshima H."/>
        </authorList>
    </citation>
    <scope>NUCLEOTIDE SEQUENCE [LARGE SCALE GENOMIC DNA]</scope>
    <source>
        <strain evidence="2 3">MSHR44</strain>
    </source>
</reference>
<dbReference type="RefSeq" id="WP_004522836.1">
    <property type="nucleotide sequence ID" value="NZ_CP008780.1"/>
</dbReference>
<feature type="domain" description="Endonuclease/exonuclease/phosphatase" evidence="1">
    <location>
        <begin position="7"/>
        <end position="279"/>
    </location>
</feature>
<evidence type="ECO:0000259" key="1">
    <source>
        <dbReference type="Pfam" id="PF03372"/>
    </source>
</evidence>
<dbReference type="EMBL" id="JQIM01000010">
    <property type="protein sequence ID" value="KGX05511.1"/>
    <property type="molecule type" value="Genomic_DNA"/>
</dbReference>